<sequence length="363" mass="40206">MNETTALTDQAVQLLQQLISTPSFSRNEEKTADILAHYLEQEGKDVHRLGNNVWVNSKDFREEWPTILLNSHHDTVKPGDSWTRDPFEPSIETVDGEETLYGLGSNDAGGALVALLHTFLHLDEVIERGYNLIYLASAEEEISGSCGIAQVLPELGTIDLGIIGEPTRMKMAIAEKGLLVLDCVSTGVSGHAARHEGVNAIYEAMQDIRWIKNFRFTEKSDLLGDVTATVTMINAGTQHNMIPDVCKFVVDIRTNELYTNEQILEIFRHNLLSEVTPRSLRLNSSSIPLEHPIVQKGIALGWEYYGSPTLSDQALCCDFPTLKLGPGSSGRSHTADEYIRVSEIQEGIDKYTQLLTGLNIPES</sequence>
<dbReference type="InterPro" id="IPR050072">
    <property type="entry name" value="Peptidase_M20A"/>
</dbReference>
<evidence type="ECO:0000256" key="3">
    <source>
        <dbReference type="ARBA" id="ARBA00022801"/>
    </source>
</evidence>
<dbReference type="Gene3D" id="3.40.630.10">
    <property type="entry name" value="Zn peptidases"/>
    <property type="match status" value="1"/>
</dbReference>
<dbReference type="Pfam" id="PF07687">
    <property type="entry name" value="M20_dimer"/>
    <property type="match status" value="1"/>
</dbReference>
<dbReference type="PANTHER" id="PTHR43808">
    <property type="entry name" value="ACETYLORNITHINE DEACETYLASE"/>
    <property type="match status" value="1"/>
</dbReference>
<dbReference type="GO" id="GO:0006526">
    <property type="term" value="P:L-arginine biosynthetic process"/>
    <property type="evidence" value="ECO:0007669"/>
    <property type="project" value="TreeGrafter"/>
</dbReference>
<dbReference type="InterPro" id="IPR036264">
    <property type="entry name" value="Bact_exopeptidase_dim_dom"/>
</dbReference>
<dbReference type="SUPFAM" id="SSF53187">
    <property type="entry name" value="Zn-dependent exopeptidases"/>
    <property type="match status" value="1"/>
</dbReference>
<dbReference type="Pfam" id="PF01546">
    <property type="entry name" value="Peptidase_M20"/>
    <property type="match status" value="1"/>
</dbReference>
<dbReference type="CDD" id="cd05651">
    <property type="entry name" value="M20_ArgE_DapE-like"/>
    <property type="match status" value="1"/>
</dbReference>
<evidence type="ECO:0000256" key="4">
    <source>
        <dbReference type="ARBA" id="ARBA00022833"/>
    </source>
</evidence>
<dbReference type="EMBL" id="CP120682">
    <property type="protein sequence ID" value="WKN36264.1"/>
    <property type="molecule type" value="Genomic_DNA"/>
</dbReference>
<keyword evidence="5" id="KW-0170">Cobalt</keyword>
<name>A0AA49JFZ3_9BACT</name>
<dbReference type="AlphaFoldDB" id="A0AA49JFZ3"/>
<dbReference type="InterPro" id="IPR001261">
    <property type="entry name" value="ArgE/DapE_CS"/>
</dbReference>
<gene>
    <name evidence="7" type="ORF">K4G66_28270</name>
</gene>
<feature type="domain" description="Peptidase M20 dimerisation" evidence="6">
    <location>
        <begin position="173"/>
        <end position="271"/>
    </location>
</feature>
<accession>A0AA49JFZ3</accession>
<protein>
    <submittedName>
        <fullName evidence="7">M20 family metallo-hydrolase</fullName>
    </submittedName>
</protein>
<dbReference type="SUPFAM" id="SSF55031">
    <property type="entry name" value="Bacterial exopeptidase dimerisation domain"/>
    <property type="match status" value="1"/>
</dbReference>
<reference evidence="7" key="1">
    <citation type="journal article" date="2023" name="Comput. Struct. Biotechnol. J.">
        <title>Discovery of a novel marine Bacteroidetes with a rich repertoire of carbohydrate-active enzymes.</title>
        <authorList>
            <person name="Chen B."/>
            <person name="Liu G."/>
            <person name="Chen Q."/>
            <person name="Wang H."/>
            <person name="Liu L."/>
            <person name="Tang K."/>
        </authorList>
    </citation>
    <scope>NUCLEOTIDE SEQUENCE</scope>
    <source>
        <strain evidence="7">TK19036</strain>
    </source>
</reference>
<keyword evidence="4" id="KW-0862">Zinc</keyword>
<evidence type="ECO:0000259" key="6">
    <source>
        <dbReference type="Pfam" id="PF07687"/>
    </source>
</evidence>
<dbReference type="PROSITE" id="PS00758">
    <property type="entry name" value="ARGE_DAPE_CPG2_1"/>
    <property type="match status" value="1"/>
</dbReference>
<dbReference type="Gene3D" id="3.30.70.360">
    <property type="match status" value="1"/>
</dbReference>
<evidence type="ECO:0000313" key="7">
    <source>
        <dbReference type="EMBL" id="WKN36264.1"/>
    </source>
</evidence>
<reference evidence="7" key="2">
    <citation type="journal article" date="2024" name="Antonie Van Leeuwenhoek">
        <title>Roseihalotalea indica gen. nov., sp. nov., a halophilic Bacteroidetes from mesopelagic Southwest Indian Ocean with higher carbohydrate metabolic potential.</title>
        <authorList>
            <person name="Chen B."/>
            <person name="Zhang M."/>
            <person name="Lin D."/>
            <person name="Ye J."/>
            <person name="Tang K."/>
        </authorList>
    </citation>
    <scope>NUCLEOTIDE SEQUENCE</scope>
    <source>
        <strain evidence="7">TK19036</strain>
    </source>
</reference>
<dbReference type="GO" id="GO:0008777">
    <property type="term" value="F:acetylornithine deacetylase activity"/>
    <property type="evidence" value="ECO:0007669"/>
    <property type="project" value="TreeGrafter"/>
</dbReference>
<keyword evidence="3" id="KW-0378">Hydrolase</keyword>
<dbReference type="PANTHER" id="PTHR43808:SF31">
    <property type="entry name" value="N-ACETYL-L-CITRULLINE DEACETYLASE"/>
    <property type="match status" value="1"/>
</dbReference>
<evidence type="ECO:0000256" key="2">
    <source>
        <dbReference type="ARBA" id="ARBA00022723"/>
    </source>
</evidence>
<keyword evidence="2" id="KW-0479">Metal-binding</keyword>
<comment type="cofactor">
    <cofactor evidence="1">
        <name>Zn(2+)</name>
        <dbReference type="ChEBI" id="CHEBI:29105"/>
    </cofactor>
</comment>
<evidence type="ECO:0000256" key="1">
    <source>
        <dbReference type="ARBA" id="ARBA00001947"/>
    </source>
</evidence>
<evidence type="ECO:0000256" key="5">
    <source>
        <dbReference type="ARBA" id="ARBA00023285"/>
    </source>
</evidence>
<dbReference type="InterPro" id="IPR002933">
    <property type="entry name" value="Peptidase_M20"/>
</dbReference>
<organism evidence="7">
    <name type="scientific">Roseihalotalea indica</name>
    <dbReference type="NCBI Taxonomy" id="2867963"/>
    <lineage>
        <taxon>Bacteria</taxon>
        <taxon>Pseudomonadati</taxon>
        <taxon>Bacteroidota</taxon>
        <taxon>Cytophagia</taxon>
        <taxon>Cytophagales</taxon>
        <taxon>Catalimonadaceae</taxon>
        <taxon>Roseihalotalea</taxon>
    </lineage>
</organism>
<proteinExistence type="predicted"/>
<dbReference type="InterPro" id="IPR011650">
    <property type="entry name" value="Peptidase_M20_dimer"/>
</dbReference>
<dbReference type="GO" id="GO:0046872">
    <property type="term" value="F:metal ion binding"/>
    <property type="evidence" value="ECO:0007669"/>
    <property type="project" value="UniProtKB-KW"/>
</dbReference>